<feature type="compositionally biased region" description="Basic and acidic residues" evidence="1">
    <location>
        <begin position="1116"/>
        <end position="1131"/>
    </location>
</feature>
<dbReference type="CDD" id="cd09917">
    <property type="entry name" value="F-box_SF"/>
    <property type="match status" value="1"/>
</dbReference>
<dbReference type="Proteomes" id="UP000887226">
    <property type="component" value="Unassembled WGS sequence"/>
</dbReference>
<feature type="compositionally biased region" description="Basic and acidic residues" evidence="1">
    <location>
        <begin position="1576"/>
        <end position="1586"/>
    </location>
</feature>
<reference evidence="3" key="1">
    <citation type="journal article" date="2021" name="IMA Fungus">
        <title>Genomic characterization of three marine fungi, including Emericellopsis atlantica sp. nov. with signatures of a generalist lifestyle and marine biomass degradation.</title>
        <authorList>
            <person name="Hagestad O.C."/>
            <person name="Hou L."/>
            <person name="Andersen J.H."/>
            <person name="Hansen E.H."/>
            <person name="Altermark B."/>
            <person name="Li C."/>
            <person name="Kuhnert E."/>
            <person name="Cox R.J."/>
            <person name="Crous P.W."/>
            <person name="Spatafora J.W."/>
            <person name="Lail K."/>
            <person name="Amirebrahimi M."/>
            <person name="Lipzen A."/>
            <person name="Pangilinan J."/>
            <person name="Andreopoulos W."/>
            <person name="Hayes R.D."/>
            <person name="Ng V."/>
            <person name="Grigoriev I.V."/>
            <person name="Jackson S.A."/>
            <person name="Sutton T.D.S."/>
            <person name="Dobson A.D.W."/>
            <person name="Rama T."/>
        </authorList>
    </citation>
    <scope>NUCLEOTIDE SEQUENCE</scope>
    <source>
        <strain evidence="3">TRa3180A</strain>
    </source>
</reference>
<protein>
    <recommendedName>
        <fullName evidence="2">DUF7892 domain-containing protein</fullName>
    </recommendedName>
</protein>
<organism evidence="3 4">
    <name type="scientific">Calycina marina</name>
    <dbReference type="NCBI Taxonomy" id="1763456"/>
    <lineage>
        <taxon>Eukaryota</taxon>
        <taxon>Fungi</taxon>
        <taxon>Dikarya</taxon>
        <taxon>Ascomycota</taxon>
        <taxon>Pezizomycotina</taxon>
        <taxon>Leotiomycetes</taxon>
        <taxon>Helotiales</taxon>
        <taxon>Pezizellaceae</taxon>
        <taxon>Calycina</taxon>
    </lineage>
</organism>
<name>A0A9P8CGD1_9HELO</name>
<evidence type="ECO:0000259" key="2">
    <source>
        <dbReference type="Pfam" id="PF25422"/>
    </source>
</evidence>
<feature type="region of interest" description="Disordered" evidence="1">
    <location>
        <begin position="1"/>
        <end position="40"/>
    </location>
</feature>
<proteinExistence type="predicted"/>
<feature type="domain" description="DUF7892" evidence="2">
    <location>
        <begin position="898"/>
        <end position="1051"/>
    </location>
</feature>
<feature type="region of interest" description="Disordered" evidence="1">
    <location>
        <begin position="1576"/>
        <end position="1611"/>
    </location>
</feature>
<gene>
    <name evidence="3" type="ORF">BJ878DRAFT_561979</name>
</gene>
<dbReference type="OrthoDB" id="2322499at2759"/>
<sequence>MGNLELNDESDSDVSMSYETDDVDEPIPDIIPKSALPNVHMMDEPTLPRTSAPNYDSSLERKHADCNAIDTESAGIYEKLQRHDDIAGANDSHKLSKEYSGLDKSLLPTEIWQHIFTFIPPRTLGTLLRINKSFQSCIDPSLPKYLVSLPDSALQPVTADAIWQASRRLHHSGMPAPLSGKSELDMWRMACSISCEFCGKKPASKSLSHDQWHPGPGEDGVTPVWAFAIRTCGLCLEKQTEKEVALLLSSNFHTPLLSALPLLYFSNELHIILQSTIKNPQQQVPSVIRITKSYYKPHVAEIMQEYSQVKAMGTATVEEWTKGLDNRGHDRKNDAARWEKWEAAGGLLRMRMSDKLLEAKNISTTSRGNSASTTYTSLSNGHSLGGNTQSSKHIGSHPLAYVPHNTQTIFRMYTQNPPQRYESPLLTGMGSTVSRPRIFPTMRQEKTKEQVAETRIARRSEIERRCMLINPPITPGVLAHMGSFQAAMQIAKPLDDDAWEILKPRLMSQRSDAEQRENERLTQIRVVLEQTTNIQQDVQAMRSVDDSKSQEWEDTIQAPVRAKIAGYADESIRDGWARGEKVLRANCSVFAAQVLVYVRKRFYAEVAKDDAAVRASGCEPDIDPSEGPYTRKLTLENMKWVFETKIKPHTEQYRKEIFLCNDCEASKYYGFEGVVQHYAAKHTNALSLGTIVVNWRAEWPEYALFNPEPPTGKAPYSTSSVHAQVPHGNVHHPTANVVTNYNYNGVHQAATTMPIQTPGPSYGNSQYGDQNALYQNGPYAPPPTYQDPLQGYPPLQFYASQAVIGFPGPIQDDSHRGFGDQYSVPQGPSVSSNSSTQYPMAVPHAIENQPPVAPQMARHNYGYTHPPTQIQFNQSGPYQSPIHPATTVPAPAIIPKSEDYKAQLKDIAKNARDVWDTINGLKEVPGSVKVHTIIHHIVKRSRFNFQDNPTLAMMVDAIHNNKDMRKVRNINGLLCKVCVEGSSSTSQKKHFSFPQLINHFLSVHETRASSSQMHNVFDWTQDMVHLPNASKLSQVANSSGMNDQRLKLMIDALPQILFSSKTAKQPEETAEIHSRVYIERRDESLPAGFDGHEKFYSNGDALPSNSLGNDSDNDQYDPRRPLSLKESEPNRSFESGFIRLKHAADFSITDVGRGPQEQDWRTGANQRSRNKQSRSTGASEVELFGKHARSQGREDRDHTGSRVPRDTAATEYEPDPQQEYRAINSGAYELSRYALYARTLERNRVRHTGYLPADEIASRHNSVSKVVAQISEQAKQVQERLPVQTERTDIGLEEGELKVASSSGRIQRPYVMVNAVERFPDNGMPTRYNPAADSSQIQSSRRHTEQVYQSQADRHEEDTLTASFHDRHANTSRIEAAQQCSGYIVRGRSPGYKRSCVYDTDRHVENMNEQQFHERLPELVDRPYIRNEVIHHEERENIDGLQLLPSGRFTRYQSARLDPVRARSRSPIYVSRQALKYRERSPGARPPPIEAIYRTRQPTSADDLIYERTSGQEYYYVDEPRRQPQYIETFEYVRVADPQGDYMIRRPVLREAPVHATYEPEQYHRQPVYERRSVYESREPVARADPIDYEEEYDPRHPEPALPMARQVEYR</sequence>
<feature type="compositionally biased region" description="Polar residues" evidence="1">
    <location>
        <begin position="1163"/>
        <end position="1178"/>
    </location>
</feature>
<dbReference type="SUPFAM" id="SSF81383">
    <property type="entry name" value="F-box domain"/>
    <property type="match status" value="1"/>
</dbReference>
<evidence type="ECO:0000313" key="3">
    <source>
        <dbReference type="EMBL" id="KAG9246104.1"/>
    </source>
</evidence>
<feature type="compositionally biased region" description="Basic and acidic residues" evidence="1">
    <location>
        <begin position="1191"/>
        <end position="1205"/>
    </location>
</feature>
<feature type="compositionally biased region" description="Acidic residues" evidence="1">
    <location>
        <begin position="1"/>
        <end position="12"/>
    </location>
</feature>
<dbReference type="Pfam" id="PF25422">
    <property type="entry name" value="DUF7892"/>
    <property type="match status" value="1"/>
</dbReference>
<dbReference type="InterPro" id="IPR057214">
    <property type="entry name" value="DUF7892"/>
</dbReference>
<keyword evidence="4" id="KW-1185">Reference proteome</keyword>
<dbReference type="EMBL" id="MU253817">
    <property type="protein sequence ID" value="KAG9246104.1"/>
    <property type="molecule type" value="Genomic_DNA"/>
</dbReference>
<feature type="region of interest" description="Disordered" evidence="1">
    <location>
        <begin position="1088"/>
        <end position="1131"/>
    </location>
</feature>
<evidence type="ECO:0000313" key="4">
    <source>
        <dbReference type="Proteomes" id="UP000887226"/>
    </source>
</evidence>
<accession>A0A9P8CGD1</accession>
<dbReference type="InterPro" id="IPR036047">
    <property type="entry name" value="F-box-like_dom_sf"/>
</dbReference>
<comment type="caution">
    <text evidence="3">The sequence shown here is derived from an EMBL/GenBank/DDBJ whole genome shotgun (WGS) entry which is preliminary data.</text>
</comment>
<evidence type="ECO:0000256" key="1">
    <source>
        <dbReference type="SAM" id="MobiDB-lite"/>
    </source>
</evidence>
<feature type="region of interest" description="Disordered" evidence="1">
    <location>
        <begin position="1322"/>
        <end position="1357"/>
    </location>
</feature>
<feature type="region of interest" description="Disordered" evidence="1">
    <location>
        <begin position="1149"/>
        <end position="1223"/>
    </location>
</feature>